<dbReference type="EMBL" id="QUTB01005670">
    <property type="protein sequence ID" value="RHY54065.1"/>
    <property type="molecule type" value="Genomic_DNA"/>
</dbReference>
<feature type="region of interest" description="Disordered" evidence="1">
    <location>
        <begin position="597"/>
        <end position="616"/>
    </location>
</feature>
<dbReference type="PROSITE" id="PS50879">
    <property type="entry name" value="RNASE_H_1"/>
    <property type="match status" value="1"/>
</dbReference>
<evidence type="ECO:0000259" key="3">
    <source>
        <dbReference type="PROSITE" id="PS50879"/>
    </source>
</evidence>
<dbReference type="SUPFAM" id="SSF53098">
    <property type="entry name" value="Ribonuclease H-like"/>
    <property type="match status" value="1"/>
</dbReference>
<dbReference type="VEuPathDB" id="FungiDB:H257_10697"/>
<dbReference type="InterPro" id="IPR012337">
    <property type="entry name" value="RNaseH-like_sf"/>
</dbReference>
<dbReference type="VEuPathDB" id="FungiDB:H257_11979"/>
<feature type="domain" description="Reverse transcriptase" evidence="2">
    <location>
        <begin position="1119"/>
        <end position="1398"/>
    </location>
</feature>
<dbReference type="SUPFAM" id="SSF56219">
    <property type="entry name" value="DNase I-like"/>
    <property type="match status" value="1"/>
</dbReference>
<organism evidence="4 5">
    <name type="scientific">Aphanomyces astaci</name>
    <name type="common">Crayfish plague agent</name>
    <dbReference type="NCBI Taxonomy" id="112090"/>
    <lineage>
        <taxon>Eukaryota</taxon>
        <taxon>Sar</taxon>
        <taxon>Stramenopiles</taxon>
        <taxon>Oomycota</taxon>
        <taxon>Saprolegniomycetes</taxon>
        <taxon>Saprolegniales</taxon>
        <taxon>Verrucalvaceae</taxon>
        <taxon>Aphanomyces</taxon>
    </lineage>
</organism>
<feature type="compositionally biased region" description="Polar residues" evidence="1">
    <location>
        <begin position="598"/>
        <end position="610"/>
    </location>
</feature>
<protein>
    <recommendedName>
        <fullName evidence="6">Reverse transcriptase domain-containing protein</fullName>
    </recommendedName>
</protein>
<sequence>MDTERDPLHSRLTKTDDATSPISDIPEQLSPPRTSQQTPEDHSPAASPEGMRSTPTSPTPSEVDMDTSEPDEEPCVQRLVSTTLPPTGRSATDEHNDAVPHLPAAGAQPTITAEEVFQARVQTTVSPSIVTGSIASMMTPAPETIDLSDLPAPQAPQMDFVRKGTLQSLLEHHPWQVGTVAALGQCCVLALYCAKHGHAWSGRSHHDVRIIEAIKDLKTAIRDVVQAHPAFTGHYMPRWPHQLEDSAVQSRGSVDDYIHQFFARLIAAHPAQGIPKRDWCGYPEIGAAAAVWGHPVYVLQEQQVDNTWWLWRVGFTTGATDIDKVPIPTHQWEDTLAKFTPTTVLLAHKGGNHFDPIHMTAPRSAPAPNLTPLLQPSRKLPTKYAKAVTQWMSNNKEGLTGRKFPAPITTVAEIEPLFADFPRTARVMLFTLGNPETLLSKLPLQVLMDWGDHMLLKIVYATMDAIRDLFPHKALHTRLDRWKDAIFDAPTLPLAMTEALSDTQWSSLLQVTEIPLAIYDGRLFTSLSPTQRTWAAIVGVLLNKDGIEIDELPDIPTLGNLLTLGDLPTILDHLSKGKWALLWPWVEKHHFAPRTDLHPTSTLHRSTTAPAPSHQAPSRLRLLTQNVAGFRRDTVAAWMDSWKAHITHDRLDIICIQETHVSSPAQARQLTESWTRLWGLTNTPHPIAFWTVTANSTNGVAILLNPYSQLAFTQDNTGHTTPGRYIQIHSPSLTVASLYAPSTNSRDRQEFFHHLATLTPPTTPFLVGGDFNCVSHPRWDRQHTNPKRPPNPECDGLETWLTRQYLHDSIWQTRRPPKTSADAQSFLQASATCIRPQSKSISRIDRIYVSESLRNTVKAVTTHPPGQRSDHNAVCLLIGSPPPRGNDRIRLYPIRSAHPTTLSNRILAHIDRHAPHHSPPGLIGEAWDKFIAGLQELLLRLQELERPPPPPPDRLDNPVTRLIIIDEAAQHLRDISEYKHGSAIYRGDAPSRRFFLRFTDKWDSGSLPDISPPDGHPSGTSADNMANGWRAIMSSSHGSNEAGRDYVRTSHPEFLRAIAGRLKHASTSHLMAPITPQELTTALARMAGSKSPGPDGIPNGFFHKFQKALTPSFLALFNSILLGHGMPRSFSEADVIPLKKKGNSPHALDYRPIALLNSAYKLFAQIIALRLQPLLHQAIGAQQQGFVPGRTLANSIGLLQRALEEQSCLPDTPMLESAAIICLDIQKAYDSLERPHLECTMSAMGFPPAFVVLISRLHEHTTVRFVVNGTKSAALAQSSGIRQGCPLAPSLFILGMEPLLASLQNLAWDHGILIPDGPSITPLICNAHVDDTALYLRHLSSLPLLLDILRRFGDMSGLRVQPHKSFGICLNKAHHPTRLHDIPFIEGGGRRRYLGLQVGLGGLADANWEQCYNSTVQRLRVASSKTTSLPARARLLQAIVQSKVAFLATYTLHPATTPQGSGPYENSMKYGQILASTALSQRMKRPTLDRDATQAFLLAAKTACTYTWDHTGRCSCHMPPELVIAARHLQISLCRDTTLAWRQLLWHNQVTHNDWIRDHNSRPLQSAPFDTFADAFHSTTTYWSFIPRHTATIQDKAHLPWFFMLSVGLGLQATAPLLNPQSRSHFLDMPPCACTLDVAAQPSDYIANLISAEQPRAARWMLQAPQWKTHGTAYDNLCHQGWTLLRSLGLRILWTERCKAIHADPLAPPALPSHLPTVAMSHFQALATYHSHRHHTLRAAVYSALVQQCRRASAGPTVSHHMPIPSRGLILFDGAARMETCCGGSGAIAMPHHAPLLAHFLATATTNNIAEYDGLIRALTLAVSMRLTHVEVCGDSNLLMNHLRGLNRVRHSGLRDSYVQARTLASTLHCVFAHRPRKFNQAADFLSKQAPDDCCDYGTHAQRRPLSPSDTATFYDFLDQDFLHNPG</sequence>
<dbReference type="InterPro" id="IPR043502">
    <property type="entry name" value="DNA/RNA_pol_sf"/>
</dbReference>
<evidence type="ECO:0000313" key="5">
    <source>
        <dbReference type="Proteomes" id="UP000283543"/>
    </source>
</evidence>
<dbReference type="GO" id="GO:0004523">
    <property type="term" value="F:RNA-DNA hybrid ribonuclease activity"/>
    <property type="evidence" value="ECO:0007669"/>
    <property type="project" value="InterPro"/>
</dbReference>
<dbReference type="PROSITE" id="PS50878">
    <property type="entry name" value="RT_POL"/>
    <property type="match status" value="1"/>
</dbReference>
<dbReference type="VEuPathDB" id="FungiDB:H257_14839"/>
<reference evidence="4 5" key="1">
    <citation type="submission" date="2018-08" db="EMBL/GenBank/DDBJ databases">
        <title>Aphanomyces genome sequencing and annotation.</title>
        <authorList>
            <person name="Minardi D."/>
            <person name="Oidtmann B."/>
            <person name="Van Der Giezen M."/>
            <person name="Studholme D.J."/>
        </authorList>
    </citation>
    <scope>NUCLEOTIDE SEQUENCE [LARGE SCALE GENOMIC DNA]</scope>
    <source>
        <strain evidence="4 5">Si</strain>
    </source>
</reference>
<feature type="compositionally biased region" description="Acidic residues" evidence="1">
    <location>
        <begin position="63"/>
        <end position="74"/>
    </location>
</feature>
<dbReference type="Pfam" id="PF13456">
    <property type="entry name" value="RVT_3"/>
    <property type="match status" value="1"/>
</dbReference>
<feature type="region of interest" description="Disordered" evidence="1">
    <location>
        <begin position="1"/>
        <end position="75"/>
    </location>
</feature>
<dbReference type="Pfam" id="PF03372">
    <property type="entry name" value="Exo_endo_phos"/>
    <property type="match status" value="1"/>
</dbReference>
<dbReference type="VEuPathDB" id="FungiDB:H257_18636"/>
<evidence type="ECO:0000259" key="2">
    <source>
        <dbReference type="PROSITE" id="PS50878"/>
    </source>
</evidence>
<dbReference type="CDD" id="cd01650">
    <property type="entry name" value="RT_nLTR_like"/>
    <property type="match status" value="1"/>
</dbReference>
<evidence type="ECO:0008006" key="6">
    <source>
        <dbReference type="Google" id="ProtNLM"/>
    </source>
</evidence>
<dbReference type="InterPro" id="IPR036691">
    <property type="entry name" value="Endo/exonu/phosph_ase_sf"/>
</dbReference>
<dbReference type="Gene3D" id="3.30.420.10">
    <property type="entry name" value="Ribonuclease H-like superfamily/Ribonuclease H"/>
    <property type="match status" value="1"/>
</dbReference>
<gene>
    <name evidence="4" type="ORF">DYB34_007380</name>
</gene>
<comment type="caution">
    <text evidence="4">The sequence shown here is derived from an EMBL/GenBank/DDBJ whole genome shotgun (WGS) entry which is preliminary data.</text>
</comment>
<dbReference type="InterPro" id="IPR000477">
    <property type="entry name" value="RT_dom"/>
</dbReference>
<evidence type="ECO:0000256" key="1">
    <source>
        <dbReference type="SAM" id="MobiDB-lite"/>
    </source>
</evidence>
<dbReference type="InterPro" id="IPR005135">
    <property type="entry name" value="Endo/exonuclease/phosphatase"/>
</dbReference>
<dbReference type="SUPFAM" id="SSF56672">
    <property type="entry name" value="DNA/RNA polymerases"/>
    <property type="match status" value="1"/>
</dbReference>
<dbReference type="InterPro" id="IPR002156">
    <property type="entry name" value="RNaseH_domain"/>
</dbReference>
<dbReference type="Gene3D" id="3.60.10.10">
    <property type="entry name" value="Endonuclease/exonuclease/phosphatase"/>
    <property type="match status" value="1"/>
</dbReference>
<feature type="compositionally biased region" description="Basic and acidic residues" evidence="1">
    <location>
        <begin position="1"/>
        <end position="17"/>
    </location>
</feature>
<dbReference type="VEuPathDB" id="FungiDB:H257_10698"/>
<feature type="domain" description="RNase H type-1" evidence="3">
    <location>
        <begin position="1764"/>
        <end position="1892"/>
    </location>
</feature>
<dbReference type="InterPro" id="IPR036397">
    <property type="entry name" value="RNaseH_sf"/>
</dbReference>
<dbReference type="GO" id="GO:0003676">
    <property type="term" value="F:nucleic acid binding"/>
    <property type="evidence" value="ECO:0007669"/>
    <property type="project" value="InterPro"/>
</dbReference>
<evidence type="ECO:0000313" key="4">
    <source>
        <dbReference type="EMBL" id="RHY54065.1"/>
    </source>
</evidence>
<name>A0A3R6VUE4_APHAT</name>
<proteinExistence type="predicted"/>
<dbReference type="PANTHER" id="PTHR19446">
    <property type="entry name" value="REVERSE TRANSCRIPTASES"/>
    <property type="match status" value="1"/>
</dbReference>
<dbReference type="Pfam" id="PF00078">
    <property type="entry name" value="RVT_1"/>
    <property type="match status" value="1"/>
</dbReference>
<accession>A0A3R6VUE4</accession>
<dbReference type="CDD" id="cd09279">
    <property type="entry name" value="RNase_HI_like"/>
    <property type="match status" value="1"/>
</dbReference>
<dbReference type="Proteomes" id="UP000283543">
    <property type="component" value="Unassembled WGS sequence"/>
</dbReference>